<dbReference type="STRING" id="329885.A0A4U0TU48"/>
<name>A0A4U0TU48_9PEZI</name>
<dbReference type="EMBL" id="NAJP01000150">
    <property type="protein sequence ID" value="TKA25790.1"/>
    <property type="molecule type" value="Genomic_DNA"/>
</dbReference>
<evidence type="ECO:0000313" key="2">
    <source>
        <dbReference type="EMBL" id="TKA25790.1"/>
    </source>
</evidence>
<organism evidence="2 3">
    <name type="scientific">Friedmanniomyces endolithicus</name>
    <dbReference type="NCBI Taxonomy" id="329885"/>
    <lineage>
        <taxon>Eukaryota</taxon>
        <taxon>Fungi</taxon>
        <taxon>Dikarya</taxon>
        <taxon>Ascomycota</taxon>
        <taxon>Pezizomycotina</taxon>
        <taxon>Dothideomycetes</taxon>
        <taxon>Dothideomycetidae</taxon>
        <taxon>Mycosphaerellales</taxon>
        <taxon>Teratosphaeriaceae</taxon>
        <taxon>Friedmanniomyces</taxon>
    </lineage>
</organism>
<dbReference type="Proteomes" id="UP000310066">
    <property type="component" value="Unassembled WGS sequence"/>
</dbReference>
<accession>A0A4U0TU48</accession>
<feature type="transmembrane region" description="Helical" evidence="1">
    <location>
        <begin position="6"/>
        <end position="23"/>
    </location>
</feature>
<sequence length="118" mass="12985">MAKPAFYSFALFAAAAIVIRFSVHITITSPLLSDLWSPAPVTSTNEEPLVASTDVKVLSYNPFIAHVANLVSPAEREYLIQLSKPMMERSTVLYANGSKMLSEERTSCTAVNGQRHLR</sequence>
<gene>
    <name evidence="2" type="ORF">B0A54_17790</name>
</gene>
<evidence type="ECO:0000256" key="1">
    <source>
        <dbReference type="SAM" id="Phobius"/>
    </source>
</evidence>
<proteinExistence type="predicted"/>
<keyword evidence="1" id="KW-0812">Transmembrane</keyword>
<dbReference type="Gene3D" id="2.60.120.620">
    <property type="entry name" value="q2cbj1_9rhob like domain"/>
    <property type="match status" value="1"/>
</dbReference>
<dbReference type="OrthoDB" id="420380at2759"/>
<protein>
    <submittedName>
        <fullName evidence="2">Uncharacterized protein</fullName>
    </submittedName>
</protein>
<dbReference type="AlphaFoldDB" id="A0A4U0TU48"/>
<keyword evidence="1" id="KW-1133">Transmembrane helix</keyword>
<keyword evidence="1" id="KW-0472">Membrane</keyword>
<evidence type="ECO:0000313" key="3">
    <source>
        <dbReference type="Proteomes" id="UP000310066"/>
    </source>
</evidence>
<comment type="caution">
    <text evidence="2">The sequence shown here is derived from an EMBL/GenBank/DDBJ whole genome shotgun (WGS) entry which is preliminary data.</text>
</comment>
<reference evidence="2 3" key="1">
    <citation type="submission" date="2017-03" db="EMBL/GenBank/DDBJ databases">
        <title>Genomes of endolithic fungi from Antarctica.</title>
        <authorList>
            <person name="Coleine C."/>
            <person name="Masonjones S."/>
            <person name="Stajich J.E."/>
        </authorList>
    </citation>
    <scope>NUCLEOTIDE SEQUENCE [LARGE SCALE GENOMIC DNA]</scope>
    <source>
        <strain evidence="2 3">CCFEE 5311</strain>
    </source>
</reference>